<dbReference type="EMBL" id="BBMR01000003">
    <property type="protein sequence ID" value="GAL18582.1"/>
    <property type="molecule type" value="Genomic_DNA"/>
</dbReference>
<gene>
    <name evidence="1" type="ORF">JCM19235_2005</name>
</gene>
<evidence type="ECO:0000313" key="1">
    <source>
        <dbReference type="EMBL" id="GAL18582.1"/>
    </source>
</evidence>
<evidence type="ECO:0008006" key="3">
    <source>
        <dbReference type="Google" id="ProtNLM"/>
    </source>
</evidence>
<reference evidence="1 2" key="1">
    <citation type="submission" date="2014-09" db="EMBL/GenBank/DDBJ databases">
        <title>Vibrio maritimus JCM 19235. (C45) whole genome shotgun sequence.</title>
        <authorList>
            <person name="Sawabe T."/>
            <person name="Meirelles P."/>
            <person name="Nakanishi M."/>
            <person name="Sayaka M."/>
            <person name="Hattori M."/>
            <person name="Ohkuma M."/>
        </authorList>
    </citation>
    <scope>NUCLEOTIDE SEQUENCE [LARGE SCALE GENOMIC DNA]</scope>
    <source>
        <strain evidence="2">JCM19235</strain>
    </source>
</reference>
<proteinExistence type="predicted"/>
<evidence type="ECO:0000313" key="2">
    <source>
        <dbReference type="Proteomes" id="UP000029228"/>
    </source>
</evidence>
<sequence length="177" mass="20221">MHDGLLNWYLAKHPDYDGSNVASECSLIELEFLTQEILRPLENQFSKPVITYGFTSHALLRWILKNSPGDMAPSIDQHAAMELNSKANRICKRDGAACDFYLESHKGKMDKVAQFIIEHLPFDRLYFYGNDKPIHVSVGRDNSRYVQIRRTNTAGSRVPGRYRRGTRALELFDGTVS</sequence>
<dbReference type="OrthoDB" id="450621at2"/>
<dbReference type="InterPro" id="IPR009045">
    <property type="entry name" value="Zn_M74/Hedgehog-like"/>
</dbReference>
<organism evidence="1 2">
    <name type="scientific">Vibrio maritimus</name>
    <dbReference type="NCBI Taxonomy" id="990268"/>
    <lineage>
        <taxon>Bacteria</taxon>
        <taxon>Pseudomonadati</taxon>
        <taxon>Pseudomonadota</taxon>
        <taxon>Gammaproteobacteria</taxon>
        <taxon>Vibrionales</taxon>
        <taxon>Vibrionaceae</taxon>
        <taxon>Vibrio</taxon>
    </lineage>
</organism>
<dbReference type="Proteomes" id="UP000029228">
    <property type="component" value="Unassembled WGS sequence"/>
</dbReference>
<accession>A0A090SGI4</accession>
<dbReference type="SUPFAM" id="SSF55166">
    <property type="entry name" value="Hedgehog/DD-peptidase"/>
    <property type="match status" value="1"/>
</dbReference>
<comment type="caution">
    <text evidence="1">The sequence shown here is derived from an EMBL/GenBank/DDBJ whole genome shotgun (WGS) entry which is preliminary data.</text>
</comment>
<protein>
    <recommendedName>
        <fullName evidence="3">Peptidase M15A C-terminal domain-containing protein</fullName>
    </recommendedName>
</protein>
<name>A0A090SGI4_9VIBR</name>
<dbReference type="AlphaFoldDB" id="A0A090SGI4"/>
<keyword evidence="2" id="KW-1185">Reference proteome</keyword>
<dbReference type="STRING" id="990268.JCM19235_2005"/>